<dbReference type="Proteomes" id="UP000293360">
    <property type="component" value="Unassembled WGS sequence"/>
</dbReference>
<organism evidence="1 2">
    <name type="scientific">Monosporascus ibericus</name>
    <dbReference type="NCBI Taxonomy" id="155417"/>
    <lineage>
        <taxon>Eukaryota</taxon>
        <taxon>Fungi</taxon>
        <taxon>Dikarya</taxon>
        <taxon>Ascomycota</taxon>
        <taxon>Pezizomycotina</taxon>
        <taxon>Sordariomycetes</taxon>
        <taxon>Xylariomycetidae</taxon>
        <taxon>Xylariales</taxon>
        <taxon>Xylariales incertae sedis</taxon>
        <taxon>Monosporascus</taxon>
    </lineage>
</organism>
<dbReference type="AlphaFoldDB" id="A0A4Q4TCT8"/>
<dbReference type="OrthoDB" id="5305593at2759"/>
<accession>A0A4Q4TCT8</accession>
<evidence type="ECO:0000313" key="1">
    <source>
        <dbReference type="EMBL" id="RYP03762.1"/>
    </source>
</evidence>
<evidence type="ECO:0000313" key="2">
    <source>
        <dbReference type="Proteomes" id="UP000293360"/>
    </source>
</evidence>
<keyword evidence="2" id="KW-1185">Reference proteome</keyword>
<name>A0A4Q4TCT8_9PEZI</name>
<protein>
    <submittedName>
        <fullName evidence="1">Uncharacterized protein</fullName>
    </submittedName>
</protein>
<dbReference type="EMBL" id="QJNU01000243">
    <property type="protein sequence ID" value="RYP03762.1"/>
    <property type="molecule type" value="Genomic_DNA"/>
</dbReference>
<sequence>MGLEFGSSVFRAELAGAEREMRSRIDVGWITRRFTVLHMDKKAMVDHFRRIGAACADLRFKTKDVPGALDFCVWEYVIESTVLEDVQYCPYKKGNRGKAFCAATIHWKDDKICGNSDHGV</sequence>
<proteinExistence type="predicted"/>
<comment type="caution">
    <text evidence="1">The sequence shown here is derived from an EMBL/GenBank/DDBJ whole genome shotgun (WGS) entry which is preliminary data.</text>
</comment>
<reference evidence="1 2" key="1">
    <citation type="submission" date="2018-06" db="EMBL/GenBank/DDBJ databases">
        <title>Complete Genomes of Monosporascus.</title>
        <authorList>
            <person name="Robinson A.J."/>
            <person name="Natvig D.O."/>
        </authorList>
    </citation>
    <scope>NUCLEOTIDE SEQUENCE [LARGE SCALE GENOMIC DNA]</scope>
    <source>
        <strain evidence="1 2">CBS 110550</strain>
    </source>
</reference>
<gene>
    <name evidence="1" type="ORF">DL764_004937</name>
</gene>